<dbReference type="InterPro" id="IPR044492">
    <property type="entry name" value="P_typ_ATPase_HD_dom"/>
</dbReference>
<dbReference type="InterPro" id="IPR023214">
    <property type="entry name" value="HAD_sf"/>
</dbReference>
<evidence type="ECO:0000256" key="6">
    <source>
        <dbReference type="ARBA" id="ARBA00022475"/>
    </source>
</evidence>
<dbReference type="Pfam" id="PF00690">
    <property type="entry name" value="Cation_ATPase_N"/>
    <property type="match status" value="1"/>
</dbReference>
<protein>
    <recommendedName>
        <fullName evidence="5">Magnesium-transporting ATPase, P-type 1</fullName>
        <ecNumber evidence="4">7.2.2.14</ecNumber>
    </recommendedName>
    <alternativeName>
        <fullName evidence="16">Mg(2+) transport ATPase, P-type 1</fullName>
    </alternativeName>
</protein>
<organism evidence="20 21">
    <name type="scientific">Mucilaginibacter xinganensis</name>
    <dbReference type="NCBI Taxonomy" id="1234841"/>
    <lineage>
        <taxon>Bacteria</taxon>
        <taxon>Pseudomonadati</taxon>
        <taxon>Bacteroidota</taxon>
        <taxon>Sphingobacteriia</taxon>
        <taxon>Sphingobacteriales</taxon>
        <taxon>Sphingobacteriaceae</taxon>
        <taxon>Mucilaginibacter</taxon>
    </lineage>
</organism>
<feature type="domain" description="Cation-transporting P-type ATPase N-terminal" evidence="19">
    <location>
        <begin position="10"/>
        <end position="83"/>
    </location>
</feature>
<dbReference type="AlphaFoldDB" id="A0A223NPX5"/>
<evidence type="ECO:0000256" key="1">
    <source>
        <dbReference type="ARBA" id="ARBA00003954"/>
    </source>
</evidence>
<keyword evidence="13" id="KW-1278">Translocase</keyword>
<evidence type="ECO:0000256" key="10">
    <source>
        <dbReference type="ARBA" id="ARBA00022741"/>
    </source>
</evidence>
<dbReference type="Gene3D" id="1.20.1110.10">
    <property type="entry name" value="Calcium-transporting ATPase, transmembrane domain"/>
    <property type="match status" value="1"/>
</dbReference>
<evidence type="ECO:0000256" key="15">
    <source>
        <dbReference type="ARBA" id="ARBA00023136"/>
    </source>
</evidence>
<evidence type="ECO:0000256" key="13">
    <source>
        <dbReference type="ARBA" id="ARBA00022967"/>
    </source>
</evidence>
<dbReference type="InterPro" id="IPR006415">
    <property type="entry name" value="P-type_ATPase_IIIB"/>
</dbReference>
<evidence type="ECO:0000256" key="14">
    <source>
        <dbReference type="ARBA" id="ARBA00022989"/>
    </source>
</evidence>
<keyword evidence="15 18" id="KW-0472">Membrane</keyword>
<gene>
    <name evidence="20" type="ORF">MuYL_0069</name>
</gene>
<dbReference type="Gene3D" id="3.40.1110.10">
    <property type="entry name" value="Calcium-transporting ATPase, cytoplasmic domain N"/>
    <property type="match status" value="1"/>
</dbReference>
<evidence type="ECO:0000256" key="2">
    <source>
        <dbReference type="ARBA" id="ARBA00004429"/>
    </source>
</evidence>
<dbReference type="InterPro" id="IPR006068">
    <property type="entry name" value="ATPase_P-typ_cation-transptr_C"/>
</dbReference>
<evidence type="ECO:0000256" key="12">
    <source>
        <dbReference type="ARBA" id="ARBA00022842"/>
    </source>
</evidence>
<dbReference type="PRINTS" id="PR01836">
    <property type="entry name" value="MGATPASE"/>
</dbReference>
<keyword evidence="10" id="KW-0547">Nucleotide-binding</keyword>
<sequence length="855" mass="93168">MGQNNQSLASFWNFSVNEVLAKLSCTGNGLSSSNAALRLKTYGHNILKDNKNKSALLLFLFQFKSPVTLLLIIASLLSAGLGDIPDTAIILTIVLVSSILSFLQERGAANAVSGLLKMVQLHCTVLRDGKKAEIPVDNVVPGDIVFLTAGDIIPGDSLIIESVALYIDEAAFTGETYPVEKSAAVLPADLPLSKRTNSLFMGSHVVSGTTKILVVNTGKNTAFGQISASLQLRAPETDFERGVRRFGYMLMEITLLLVIIIFAINVLLHKPVLDSFLFSLALAVGLTPQLLPAIISVNLSTGARRMAQKQVIVKRLSSIENIGSMNILCSDKTGTITEGKVKLKGALDIDGNESKKVLEYAWLNASMQQGFHNPIDEAICAVQHSDTGKQTLKFEIPYDFIRKRLTVQISDGSGDVAITKGALTNVLAICTRVELADGKVVSLDGKKAGILKQYELLSNAGLRTLGIAYKAAGTGKQFMRDDEKEMIFLGFVTFFDPPKADVKVIIDKLRGLGVALKIITGDNALVAKSLALQIGVKSPKILTGAKMQVMSSAALMHKALTTDIFAEVEPNQKERIINILKKAGNVVGFMGDGINDAPALHTADVGISVDTAVDVAKEAADIVLLNRGLDVLYDGIIEGRKTFTNTMKYIFMATSANFGNMFSMAGASLFLPFLPLLPKQILLTNLLTDFPEMAIATDRVDAINIQSPQRWDLGFIRRFMITFGLLSSVFDYLTFGILLLVMHSTEKVFQTGWFIESVISATLIVLVVRTRLPFLKSLPGKYLAIATVIILVSVVILPLTPMAAWFGFVRIPTAYYGWMLLVIAAYLLAAETIKRRFYKIMDKYLQQKWHKVFVD</sequence>
<feature type="transmembrane region" description="Helical" evidence="18">
    <location>
        <begin position="84"/>
        <end position="103"/>
    </location>
</feature>
<dbReference type="Pfam" id="PF00122">
    <property type="entry name" value="E1-E2_ATPase"/>
    <property type="match status" value="1"/>
</dbReference>
<evidence type="ECO:0000256" key="18">
    <source>
        <dbReference type="SAM" id="Phobius"/>
    </source>
</evidence>
<keyword evidence="8" id="KW-0597">Phosphoprotein</keyword>
<dbReference type="Proteomes" id="UP000215002">
    <property type="component" value="Chromosome"/>
</dbReference>
<dbReference type="InterPro" id="IPR059000">
    <property type="entry name" value="ATPase_P-type_domA"/>
</dbReference>
<dbReference type="PROSITE" id="PS00154">
    <property type="entry name" value="ATPASE_E1_E2"/>
    <property type="match status" value="1"/>
</dbReference>
<dbReference type="Gene3D" id="2.70.150.10">
    <property type="entry name" value="Calcium-transporting ATPase, cytoplasmic transduction domain A"/>
    <property type="match status" value="1"/>
</dbReference>
<comment type="similarity">
    <text evidence="3">Belongs to the cation transport ATPase (P-type) (TC 3.A.3) family. Type IIIB subfamily.</text>
</comment>
<comment type="subcellular location">
    <subcellularLocation>
        <location evidence="2">Cell inner membrane</location>
        <topology evidence="2">Multi-pass membrane protein</topology>
    </subcellularLocation>
</comment>
<evidence type="ECO:0000256" key="9">
    <source>
        <dbReference type="ARBA" id="ARBA00022692"/>
    </source>
</evidence>
<evidence type="ECO:0000256" key="17">
    <source>
        <dbReference type="ARBA" id="ARBA00047295"/>
    </source>
</evidence>
<dbReference type="GO" id="GO:0005886">
    <property type="term" value="C:plasma membrane"/>
    <property type="evidence" value="ECO:0007669"/>
    <property type="project" value="UniProtKB-SubCell"/>
</dbReference>
<dbReference type="InterPro" id="IPR023298">
    <property type="entry name" value="ATPase_P-typ_TM_dom_sf"/>
</dbReference>
<keyword evidence="11" id="KW-0067">ATP-binding</keyword>
<evidence type="ECO:0000256" key="16">
    <source>
        <dbReference type="ARBA" id="ARBA00029806"/>
    </source>
</evidence>
<dbReference type="EMBL" id="CP022743">
    <property type="protein sequence ID" value="ASU31972.1"/>
    <property type="molecule type" value="Genomic_DNA"/>
</dbReference>
<feature type="transmembrane region" description="Helical" evidence="18">
    <location>
        <begin position="814"/>
        <end position="833"/>
    </location>
</feature>
<dbReference type="SMART" id="SM00831">
    <property type="entry name" value="Cation_ATPase_N"/>
    <property type="match status" value="1"/>
</dbReference>
<keyword evidence="7" id="KW-0997">Cell inner membrane</keyword>
<dbReference type="GO" id="GO:0016887">
    <property type="term" value="F:ATP hydrolysis activity"/>
    <property type="evidence" value="ECO:0007669"/>
    <property type="project" value="InterPro"/>
</dbReference>
<dbReference type="InterPro" id="IPR008250">
    <property type="entry name" value="ATPase_P-typ_transduc_dom_A_sf"/>
</dbReference>
<comment type="catalytic activity">
    <reaction evidence="17">
        <text>Mg(2+)(out) + ATP + H2O = Mg(2+)(in) + ADP + phosphate + H(+)</text>
        <dbReference type="Rhea" id="RHEA:10260"/>
        <dbReference type="ChEBI" id="CHEBI:15377"/>
        <dbReference type="ChEBI" id="CHEBI:15378"/>
        <dbReference type="ChEBI" id="CHEBI:18420"/>
        <dbReference type="ChEBI" id="CHEBI:30616"/>
        <dbReference type="ChEBI" id="CHEBI:43474"/>
        <dbReference type="ChEBI" id="CHEBI:456216"/>
        <dbReference type="EC" id="7.2.2.14"/>
    </reaction>
</comment>
<dbReference type="SUPFAM" id="SSF56784">
    <property type="entry name" value="HAD-like"/>
    <property type="match status" value="1"/>
</dbReference>
<dbReference type="EC" id="7.2.2.14" evidence="4"/>
<dbReference type="GO" id="GO:0005524">
    <property type="term" value="F:ATP binding"/>
    <property type="evidence" value="ECO:0007669"/>
    <property type="project" value="UniProtKB-KW"/>
</dbReference>
<reference evidence="20 21" key="1">
    <citation type="submission" date="2017-08" db="EMBL/GenBank/DDBJ databases">
        <title>Complete genome sequence of Mucilaginibacter sp. strain BJC16-A31.</title>
        <authorList>
            <consortium name="Henan University of Science and Technology"/>
            <person name="You X."/>
        </authorList>
    </citation>
    <scope>NUCLEOTIDE SEQUENCE [LARGE SCALE GENOMIC DNA]</scope>
    <source>
        <strain evidence="20 21">BJC16-A31</strain>
    </source>
</reference>
<dbReference type="RefSeq" id="WP_170309709.1">
    <property type="nucleotide sequence ID" value="NZ_CP022743.1"/>
</dbReference>
<feature type="transmembrane region" description="Helical" evidence="18">
    <location>
        <begin position="719"/>
        <end position="741"/>
    </location>
</feature>
<evidence type="ECO:0000259" key="19">
    <source>
        <dbReference type="SMART" id="SM00831"/>
    </source>
</evidence>
<dbReference type="InterPro" id="IPR001757">
    <property type="entry name" value="P_typ_ATPase"/>
</dbReference>
<dbReference type="SFLD" id="SFLDF00027">
    <property type="entry name" value="p-type_atpase"/>
    <property type="match status" value="1"/>
</dbReference>
<dbReference type="InterPro" id="IPR023299">
    <property type="entry name" value="ATPase_P-typ_cyto_dom_N"/>
</dbReference>
<dbReference type="Pfam" id="PF00689">
    <property type="entry name" value="Cation_ATPase_C"/>
    <property type="match status" value="1"/>
</dbReference>
<keyword evidence="9 18" id="KW-0812">Transmembrane</keyword>
<dbReference type="Gene3D" id="3.40.50.1000">
    <property type="entry name" value="HAD superfamily/HAD-like"/>
    <property type="match status" value="1"/>
</dbReference>
<keyword evidence="21" id="KW-1185">Reference proteome</keyword>
<evidence type="ECO:0000313" key="20">
    <source>
        <dbReference type="EMBL" id="ASU31972.1"/>
    </source>
</evidence>
<dbReference type="SUPFAM" id="SSF81665">
    <property type="entry name" value="Calcium ATPase, transmembrane domain M"/>
    <property type="match status" value="1"/>
</dbReference>
<name>A0A223NPX5_9SPHI</name>
<feature type="transmembrane region" description="Helical" evidence="18">
    <location>
        <begin position="753"/>
        <end position="770"/>
    </location>
</feature>
<feature type="transmembrane region" description="Helical" evidence="18">
    <location>
        <begin position="782"/>
        <end position="808"/>
    </location>
</feature>
<evidence type="ECO:0000256" key="7">
    <source>
        <dbReference type="ARBA" id="ARBA00022519"/>
    </source>
</evidence>
<proteinExistence type="inferred from homology"/>
<dbReference type="SUPFAM" id="SSF81653">
    <property type="entry name" value="Calcium ATPase, transduction domain A"/>
    <property type="match status" value="1"/>
</dbReference>
<keyword evidence="14 18" id="KW-1133">Transmembrane helix</keyword>
<feature type="transmembrane region" description="Helical" evidence="18">
    <location>
        <begin position="246"/>
        <end position="264"/>
    </location>
</feature>
<dbReference type="NCBIfam" id="TIGR01524">
    <property type="entry name" value="ATPase-IIIB_Mg"/>
    <property type="match status" value="1"/>
</dbReference>
<feature type="transmembrane region" description="Helical" evidence="18">
    <location>
        <begin position="55"/>
        <end position="78"/>
    </location>
</feature>
<keyword evidence="6" id="KW-1003">Cell membrane</keyword>
<evidence type="ECO:0000256" key="5">
    <source>
        <dbReference type="ARBA" id="ARBA00013555"/>
    </source>
</evidence>
<dbReference type="NCBIfam" id="TIGR01494">
    <property type="entry name" value="ATPase_P-type"/>
    <property type="match status" value="2"/>
</dbReference>
<accession>A0A223NPX5</accession>
<dbReference type="InterPro" id="IPR036412">
    <property type="entry name" value="HAD-like_sf"/>
</dbReference>
<dbReference type="SUPFAM" id="SSF81660">
    <property type="entry name" value="Metal cation-transporting ATPase, ATP-binding domain N"/>
    <property type="match status" value="1"/>
</dbReference>
<evidence type="ECO:0000256" key="8">
    <source>
        <dbReference type="ARBA" id="ARBA00022553"/>
    </source>
</evidence>
<evidence type="ECO:0000256" key="4">
    <source>
        <dbReference type="ARBA" id="ARBA00012786"/>
    </source>
</evidence>
<dbReference type="SFLD" id="SFLDS00003">
    <property type="entry name" value="Haloacid_Dehalogenase"/>
    <property type="match status" value="1"/>
</dbReference>
<dbReference type="SFLD" id="SFLDG00002">
    <property type="entry name" value="C1.7:_P-type_atpase_like"/>
    <property type="match status" value="1"/>
</dbReference>
<feature type="transmembrane region" description="Helical" evidence="18">
    <location>
        <begin position="276"/>
        <end position="299"/>
    </location>
</feature>
<dbReference type="KEGG" id="muc:MuYL_0069"/>
<dbReference type="PANTHER" id="PTHR42861">
    <property type="entry name" value="CALCIUM-TRANSPORTING ATPASE"/>
    <property type="match status" value="1"/>
</dbReference>
<keyword evidence="12" id="KW-0460">Magnesium</keyword>
<dbReference type="Pfam" id="PF13246">
    <property type="entry name" value="Cation_ATPase"/>
    <property type="match status" value="1"/>
</dbReference>
<evidence type="ECO:0000256" key="3">
    <source>
        <dbReference type="ARBA" id="ARBA00008746"/>
    </source>
</evidence>
<comment type="function">
    <text evidence="1">Mediates magnesium influx to the cytosol.</text>
</comment>
<evidence type="ECO:0000313" key="21">
    <source>
        <dbReference type="Proteomes" id="UP000215002"/>
    </source>
</evidence>
<dbReference type="InterPro" id="IPR004014">
    <property type="entry name" value="ATPase_P-typ_cation-transptr_N"/>
</dbReference>
<dbReference type="InterPro" id="IPR018303">
    <property type="entry name" value="ATPase_P-typ_P_site"/>
</dbReference>
<dbReference type="GO" id="GO:0015444">
    <property type="term" value="F:P-type magnesium transporter activity"/>
    <property type="evidence" value="ECO:0007669"/>
    <property type="project" value="UniProtKB-EC"/>
</dbReference>
<evidence type="ECO:0000256" key="11">
    <source>
        <dbReference type="ARBA" id="ARBA00022840"/>
    </source>
</evidence>